<dbReference type="Proteomes" id="UP000184603">
    <property type="component" value="Unassembled WGS sequence"/>
</dbReference>
<protein>
    <submittedName>
        <fullName evidence="3">PEP-CTERM protein-sorting domain-containing protein</fullName>
    </submittedName>
</protein>
<keyword evidence="4" id="KW-1185">Reference proteome</keyword>
<dbReference type="Pfam" id="PF07589">
    <property type="entry name" value="PEP-CTERM"/>
    <property type="match status" value="1"/>
</dbReference>
<proteinExistence type="predicted"/>
<evidence type="ECO:0000259" key="2">
    <source>
        <dbReference type="Pfam" id="PF07589"/>
    </source>
</evidence>
<evidence type="ECO:0000256" key="1">
    <source>
        <dbReference type="SAM" id="SignalP"/>
    </source>
</evidence>
<dbReference type="EMBL" id="FRFE01000004">
    <property type="protein sequence ID" value="SHO45280.1"/>
    <property type="molecule type" value="Genomic_DNA"/>
</dbReference>
<keyword evidence="1" id="KW-0732">Signal</keyword>
<dbReference type="InterPro" id="IPR013424">
    <property type="entry name" value="Ice-binding_C"/>
</dbReference>
<dbReference type="STRING" id="1121416.SAMN02745220_01018"/>
<dbReference type="NCBIfam" id="TIGR02595">
    <property type="entry name" value="PEP_CTERM"/>
    <property type="match status" value="1"/>
</dbReference>
<feature type="domain" description="Ice-binding protein C-terminal" evidence="2">
    <location>
        <begin position="202"/>
        <end position="226"/>
    </location>
</feature>
<feature type="chain" id="PRO_5012681047" evidence="1">
    <location>
        <begin position="26"/>
        <end position="227"/>
    </location>
</feature>
<dbReference type="RefSeq" id="WP_073612376.1">
    <property type="nucleotide sequence ID" value="NZ_FRFE01000004.1"/>
</dbReference>
<evidence type="ECO:0000313" key="4">
    <source>
        <dbReference type="Proteomes" id="UP000184603"/>
    </source>
</evidence>
<organism evidence="3 4">
    <name type="scientific">Desulfopila aestuarii DSM 18488</name>
    <dbReference type="NCBI Taxonomy" id="1121416"/>
    <lineage>
        <taxon>Bacteria</taxon>
        <taxon>Pseudomonadati</taxon>
        <taxon>Thermodesulfobacteriota</taxon>
        <taxon>Desulfobulbia</taxon>
        <taxon>Desulfobulbales</taxon>
        <taxon>Desulfocapsaceae</taxon>
        <taxon>Desulfopila</taxon>
    </lineage>
</organism>
<reference evidence="3 4" key="1">
    <citation type="submission" date="2016-12" db="EMBL/GenBank/DDBJ databases">
        <authorList>
            <person name="Song W.-J."/>
            <person name="Kurnit D.M."/>
        </authorList>
    </citation>
    <scope>NUCLEOTIDE SEQUENCE [LARGE SCALE GENOMIC DNA]</scope>
    <source>
        <strain evidence="3 4">DSM 18488</strain>
    </source>
</reference>
<sequence>MSFRKCSSLSALLILGLTICGTASANLITNGSFESPEIGEDESENAHIIYSGGNSWTVFSYINGWSSIALESNGGIEIQENGTVSGVFAQDGDQYVELDSHPAPGDARMQQKVNLDIGTYVLDFYYRSRTSNHYGTNGISWGYEDITTSTSFDLGSVNYKSDWTLFSSTFSIASAGDYNIWFESSFDSNTVGGFIDNVSLTPIPEPATLLLFGAGISGIATFFRRKK</sequence>
<feature type="signal peptide" evidence="1">
    <location>
        <begin position="1"/>
        <end position="25"/>
    </location>
</feature>
<dbReference type="AlphaFoldDB" id="A0A1M7Y0R5"/>
<accession>A0A1M7Y0R5</accession>
<evidence type="ECO:0000313" key="3">
    <source>
        <dbReference type="EMBL" id="SHO45280.1"/>
    </source>
</evidence>
<gene>
    <name evidence="3" type="ORF">SAMN02745220_01018</name>
</gene>
<name>A0A1M7Y0R5_9BACT</name>
<dbReference type="OrthoDB" id="5432833at2"/>
<dbReference type="Gene3D" id="2.60.120.260">
    <property type="entry name" value="Galactose-binding domain-like"/>
    <property type="match status" value="1"/>
</dbReference>